<gene>
    <name evidence="2" type="ORF">PF008_g8017</name>
</gene>
<dbReference type="EMBL" id="QXFY01000351">
    <property type="protein sequence ID" value="KAE9346995.1"/>
    <property type="molecule type" value="Genomic_DNA"/>
</dbReference>
<comment type="caution">
    <text evidence="2">The sequence shown here is derived from an EMBL/GenBank/DDBJ whole genome shotgun (WGS) entry which is preliminary data.</text>
</comment>
<evidence type="ECO:0000313" key="2">
    <source>
        <dbReference type="EMBL" id="KAE9346995.1"/>
    </source>
</evidence>
<name>A0A6G0S0R9_9STRA</name>
<reference evidence="2 3" key="1">
    <citation type="submission" date="2018-09" db="EMBL/GenBank/DDBJ databases">
        <title>Genomic investigation of the strawberry pathogen Phytophthora fragariae indicates pathogenicity is determined by transcriptional variation in three key races.</title>
        <authorList>
            <person name="Adams T.M."/>
            <person name="Armitage A.D."/>
            <person name="Sobczyk M.K."/>
            <person name="Bates H.J."/>
            <person name="Dunwell J.M."/>
            <person name="Nellist C.F."/>
            <person name="Harrison R.J."/>
        </authorList>
    </citation>
    <scope>NUCLEOTIDE SEQUENCE [LARGE SCALE GENOMIC DNA]</scope>
    <source>
        <strain evidence="2 3">NOV-77</strain>
    </source>
</reference>
<protein>
    <submittedName>
        <fullName evidence="2">Uncharacterized protein</fullName>
    </submittedName>
</protein>
<evidence type="ECO:0000256" key="1">
    <source>
        <dbReference type="SAM" id="MobiDB-lite"/>
    </source>
</evidence>
<feature type="region of interest" description="Disordered" evidence="1">
    <location>
        <begin position="254"/>
        <end position="286"/>
    </location>
</feature>
<proteinExistence type="predicted"/>
<sequence length="286" mass="29683">MRCIVRLCLRSATTVITGAGVLVAAPRLFLGRLAAGAGNFCAETGAFPPSDLSKSVKKLTALESVGSAGSLFCAAVAAKNLSYLTSAGQAVEMNASSAAITLSNAVANGCLADFRRVFLGERSEVLIDGEAGRRLPKLIEDIGRLVAEASEQDAALDRVGPGIRVSQLSTDEPKLLAPEDDARVERAGLNAFVELPHSEVFGVGASTSRRQLDDQLAMVDDREGLASRYSGFDREPGDGAGALGLRPAKLLDDEHAPGVLARSEAPAEPPDSALEGEPVTPTQCVA</sequence>
<evidence type="ECO:0000313" key="3">
    <source>
        <dbReference type="Proteomes" id="UP000486351"/>
    </source>
</evidence>
<accession>A0A6G0S0R9</accession>
<dbReference type="Proteomes" id="UP000486351">
    <property type="component" value="Unassembled WGS sequence"/>
</dbReference>
<dbReference type="AlphaFoldDB" id="A0A6G0S0R9"/>
<organism evidence="2 3">
    <name type="scientific">Phytophthora fragariae</name>
    <dbReference type="NCBI Taxonomy" id="53985"/>
    <lineage>
        <taxon>Eukaryota</taxon>
        <taxon>Sar</taxon>
        <taxon>Stramenopiles</taxon>
        <taxon>Oomycota</taxon>
        <taxon>Peronosporomycetes</taxon>
        <taxon>Peronosporales</taxon>
        <taxon>Peronosporaceae</taxon>
        <taxon>Phytophthora</taxon>
    </lineage>
</organism>